<sequence>MKDEEQEIERLKVELATVRRLNRELLDQQEQQDSLEFAWTGNLGHWFWDFPANKVTFNPKKATALGFTKEELPDYVDFQFFTERLHPEDYERVMDQMRDHLAGTSPVWEVRYRIRTKDGSYKTYYDRGKVTQRSEDGRPLFLSGIVFDVSDYAEEKEELLRKNKEWELQFKRDVMTGLYNRSNILVKLGSLISKTSTNKLETLSMIVFDIDNLQKHNSLYGPLFGDELIKKAAAIIQEKLKEGQLAGTFEGGKFLLVLPGTNLREARDLAESIRLSFHGNDFTEPAEVTSSAGVAEFRPQETVSQFFNRADRLLYKVKQNGKNQVTID</sequence>
<dbReference type="PANTHER" id="PTHR45138:SF9">
    <property type="entry name" value="DIGUANYLATE CYCLASE DGCM-RELATED"/>
    <property type="match status" value="1"/>
</dbReference>
<dbReference type="GO" id="GO:0052621">
    <property type="term" value="F:diguanylate cyclase activity"/>
    <property type="evidence" value="ECO:0007669"/>
    <property type="project" value="TreeGrafter"/>
</dbReference>
<evidence type="ECO:0000313" key="5">
    <source>
        <dbReference type="EMBL" id="SDJ89441.1"/>
    </source>
</evidence>
<proteinExistence type="predicted"/>
<dbReference type="Gene3D" id="3.30.70.270">
    <property type="match status" value="1"/>
</dbReference>
<dbReference type="AlphaFoldDB" id="A0A1G8XG34"/>
<dbReference type="SUPFAM" id="SSF55073">
    <property type="entry name" value="Nucleotide cyclase"/>
    <property type="match status" value="1"/>
</dbReference>
<dbReference type="InterPro" id="IPR029787">
    <property type="entry name" value="Nucleotide_cyclase"/>
</dbReference>
<dbReference type="PROSITE" id="PS50113">
    <property type="entry name" value="PAC"/>
    <property type="match status" value="1"/>
</dbReference>
<dbReference type="RefSeq" id="WP_091265220.1">
    <property type="nucleotide sequence ID" value="NZ_FNFK01000006.1"/>
</dbReference>
<dbReference type="SMART" id="SM00086">
    <property type="entry name" value="PAC"/>
    <property type="match status" value="1"/>
</dbReference>
<evidence type="ECO:0000259" key="3">
    <source>
        <dbReference type="PROSITE" id="PS50113"/>
    </source>
</evidence>
<dbReference type="GO" id="GO:0043709">
    <property type="term" value="P:cell adhesion involved in single-species biofilm formation"/>
    <property type="evidence" value="ECO:0007669"/>
    <property type="project" value="TreeGrafter"/>
</dbReference>
<dbReference type="PROSITE" id="PS50112">
    <property type="entry name" value="PAS"/>
    <property type="match status" value="1"/>
</dbReference>
<dbReference type="InterPro" id="IPR013655">
    <property type="entry name" value="PAS_fold_3"/>
</dbReference>
<dbReference type="NCBIfam" id="TIGR00254">
    <property type="entry name" value="GGDEF"/>
    <property type="match status" value="1"/>
</dbReference>
<dbReference type="STRING" id="426701.SAMN04488098_100668"/>
<evidence type="ECO:0000259" key="4">
    <source>
        <dbReference type="PROSITE" id="PS50887"/>
    </source>
</evidence>
<accession>A0A1G8XG34</accession>
<organism evidence="5 6">
    <name type="scientific">Alkalibacterium thalassium</name>
    <dbReference type="NCBI Taxonomy" id="426701"/>
    <lineage>
        <taxon>Bacteria</taxon>
        <taxon>Bacillati</taxon>
        <taxon>Bacillota</taxon>
        <taxon>Bacilli</taxon>
        <taxon>Lactobacillales</taxon>
        <taxon>Carnobacteriaceae</taxon>
        <taxon>Alkalibacterium</taxon>
    </lineage>
</organism>
<feature type="coiled-coil region" evidence="1">
    <location>
        <begin position="1"/>
        <end position="38"/>
    </location>
</feature>
<feature type="domain" description="PAS" evidence="2">
    <location>
        <begin position="55"/>
        <end position="104"/>
    </location>
</feature>
<name>A0A1G8XG34_9LACT</name>
<dbReference type="Proteomes" id="UP000199433">
    <property type="component" value="Unassembled WGS sequence"/>
</dbReference>
<dbReference type="SUPFAM" id="SSF55785">
    <property type="entry name" value="PYP-like sensor domain (PAS domain)"/>
    <property type="match status" value="1"/>
</dbReference>
<reference evidence="6" key="1">
    <citation type="submission" date="2016-10" db="EMBL/GenBank/DDBJ databases">
        <authorList>
            <person name="Varghese N."/>
            <person name="Submissions S."/>
        </authorList>
    </citation>
    <scope>NUCLEOTIDE SEQUENCE [LARGE SCALE GENOMIC DNA]</scope>
    <source>
        <strain evidence="6">DSM 19181</strain>
    </source>
</reference>
<dbReference type="InterPro" id="IPR000700">
    <property type="entry name" value="PAS-assoc_C"/>
</dbReference>
<dbReference type="InterPro" id="IPR000160">
    <property type="entry name" value="GGDEF_dom"/>
</dbReference>
<dbReference type="CDD" id="cd00130">
    <property type="entry name" value="PAS"/>
    <property type="match status" value="1"/>
</dbReference>
<dbReference type="PROSITE" id="PS50887">
    <property type="entry name" value="GGDEF"/>
    <property type="match status" value="1"/>
</dbReference>
<gene>
    <name evidence="5" type="ORF">SAMN04488098_100668</name>
</gene>
<dbReference type="InterPro" id="IPR001610">
    <property type="entry name" value="PAC"/>
</dbReference>
<dbReference type="InterPro" id="IPR035965">
    <property type="entry name" value="PAS-like_dom_sf"/>
</dbReference>
<feature type="domain" description="GGDEF" evidence="4">
    <location>
        <begin position="201"/>
        <end position="328"/>
    </location>
</feature>
<evidence type="ECO:0000256" key="1">
    <source>
        <dbReference type="SAM" id="Coils"/>
    </source>
</evidence>
<keyword evidence="1" id="KW-0175">Coiled coil</keyword>
<dbReference type="GO" id="GO:0005886">
    <property type="term" value="C:plasma membrane"/>
    <property type="evidence" value="ECO:0007669"/>
    <property type="project" value="TreeGrafter"/>
</dbReference>
<dbReference type="Gene3D" id="3.30.450.20">
    <property type="entry name" value="PAS domain"/>
    <property type="match status" value="1"/>
</dbReference>
<dbReference type="PANTHER" id="PTHR45138">
    <property type="entry name" value="REGULATORY COMPONENTS OF SENSORY TRANSDUCTION SYSTEM"/>
    <property type="match status" value="1"/>
</dbReference>
<dbReference type="OrthoDB" id="9759607at2"/>
<dbReference type="Pfam" id="PF08447">
    <property type="entry name" value="PAS_3"/>
    <property type="match status" value="1"/>
</dbReference>
<evidence type="ECO:0000313" key="6">
    <source>
        <dbReference type="Proteomes" id="UP000199433"/>
    </source>
</evidence>
<dbReference type="Pfam" id="PF00990">
    <property type="entry name" value="GGDEF"/>
    <property type="match status" value="1"/>
</dbReference>
<dbReference type="CDD" id="cd01949">
    <property type="entry name" value="GGDEF"/>
    <property type="match status" value="1"/>
</dbReference>
<feature type="domain" description="PAC" evidence="3">
    <location>
        <begin position="108"/>
        <end position="161"/>
    </location>
</feature>
<dbReference type="EMBL" id="FNFK01000006">
    <property type="protein sequence ID" value="SDJ89441.1"/>
    <property type="molecule type" value="Genomic_DNA"/>
</dbReference>
<protein>
    <submittedName>
        <fullName evidence="5">PAS domain S-box-containing protein/diguanylate cyclase (GGDEF) domain-containing protein</fullName>
    </submittedName>
</protein>
<keyword evidence="6" id="KW-1185">Reference proteome</keyword>
<dbReference type="SMART" id="SM00267">
    <property type="entry name" value="GGDEF"/>
    <property type="match status" value="1"/>
</dbReference>
<dbReference type="NCBIfam" id="TIGR00229">
    <property type="entry name" value="sensory_box"/>
    <property type="match status" value="1"/>
</dbReference>
<evidence type="ECO:0000259" key="2">
    <source>
        <dbReference type="PROSITE" id="PS50112"/>
    </source>
</evidence>
<dbReference type="InterPro" id="IPR043128">
    <property type="entry name" value="Rev_trsase/Diguanyl_cyclase"/>
</dbReference>
<dbReference type="GO" id="GO:1902201">
    <property type="term" value="P:negative regulation of bacterial-type flagellum-dependent cell motility"/>
    <property type="evidence" value="ECO:0007669"/>
    <property type="project" value="TreeGrafter"/>
</dbReference>
<dbReference type="InterPro" id="IPR000014">
    <property type="entry name" value="PAS"/>
</dbReference>
<dbReference type="InterPro" id="IPR050469">
    <property type="entry name" value="Diguanylate_Cyclase"/>
</dbReference>